<feature type="domain" description="DAGKc" evidence="13">
    <location>
        <begin position="1"/>
        <end position="137"/>
    </location>
</feature>
<evidence type="ECO:0000256" key="11">
    <source>
        <dbReference type="ARBA" id="ARBA00023209"/>
    </source>
</evidence>
<keyword evidence="12" id="KW-1208">Phospholipid metabolism</keyword>
<keyword evidence="7 14" id="KW-0418">Kinase</keyword>
<name>A0A7W3IU22_9ACTN</name>
<keyword evidence="5" id="KW-0479">Metal-binding</keyword>
<evidence type="ECO:0000256" key="2">
    <source>
        <dbReference type="ARBA" id="ARBA00005983"/>
    </source>
</evidence>
<comment type="caution">
    <text evidence="14">The sequence shown here is derived from an EMBL/GenBank/DDBJ whole genome shotgun (WGS) entry which is preliminary data.</text>
</comment>
<dbReference type="EMBL" id="JACGWT010000004">
    <property type="protein sequence ID" value="MBA8795246.1"/>
    <property type="molecule type" value="Genomic_DNA"/>
</dbReference>
<proteinExistence type="inferred from homology"/>
<evidence type="ECO:0000256" key="5">
    <source>
        <dbReference type="ARBA" id="ARBA00022723"/>
    </source>
</evidence>
<dbReference type="AlphaFoldDB" id="A0A7W3IU22"/>
<keyword evidence="8" id="KW-0067">ATP-binding</keyword>
<gene>
    <name evidence="14" type="ORF">FHX74_002874</name>
</gene>
<dbReference type="InterPro" id="IPR001206">
    <property type="entry name" value="Diacylglycerol_kinase_cat_dom"/>
</dbReference>
<organism evidence="14 15">
    <name type="scientific">Microlunatus kandeliicorticis</name>
    <dbReference type="NCBI Taxonomy" id="1759536"/>
    <lineage>
        <taxon>Bacteria</taxon>
        <taxon>Bacillati</taxon>
        <taxon>Actinomycetota</taxon>
        <taxon>Actinomycetes</taxon>
        <taxon>Propionibacteriales</taxon>
        <taxon>Propionibacteriaceae</taxon>
        <taxon>Microlunatus</taxon>
    </lineage>
</organism>
<dbReference type="RefSeq" id="WP_182560824.1">
    <property type="nucleotide sequence ID" value="NZ_JACGWT010000004.1"/>
</dbReference>
<dbReference type="PANTHER" id="PTHR12358:SF106">
    <property type="entry name" value="LIPID KINASE YEGS"/>
    <property type="match status" value="1"/>
</dbReference>
<comment type="similarity">
    <text evidence="2">Belongs to the diacylglycerol/lipid kinase family.</text>
</comment>
<dbReference type="InterPro" id="IPR045540">
    <property type="entry name" value="YegS/DAGK_C"/>
</dbReference>
<evidence type="ECO:0000256" key="10">
    <source>
        <dbReference type="ARBA" id="ARBA00023098"/>
    </source>
</evidence>
<evidence type="ECO:0000256" key="12">
    <source>
        <dbReference type="ARBA" id="ARBA00023264"/>
    </source>
</evidence>
<evidence type="ECO:0000256" key="4">
    <source>
        <dbReference type="ARBA" id="ARBA00022679"/>
    </source>
</evidence>
<dbReference type="Pfam" id="PF00781">
    <property type="entry name" value="DAGK_cat"/>
    <property type="match status" value="1"/>
</dbReference>
<evidence type="ECO:0000256" key="3">
    <source>
        <dbReference type="ARBA" id="ARBA00022516"/>
    </source>
</evidence>
<dbReference type="NCBIfam" id="TIGR00147">
    <property type="entry name" value="YegS/Rv2252/BmrU family lipid kinase"/>
    <property type="match status" value="1"/>
</dbReference>
<protein>
    <submittedName>
        <fullName evidence="14">Diacylglycerol kinase (ATP)</fullName>
        <ecNumber evidence="14">2.7.1.107</ecNumber>
    </submittedName>
</protein>
<evidence type="ECO:0000313" key="14">
    <source>
        <dbReference type="EMBL" id="MBA8795246.1"/>
    </source>
</evidence>
<dbReference type="SMART" id="SM00046">
    <property type="entry name" value="DAGKc"/>
    <property type="match status" value="1"/>
</dbReference>
<dbReference type="InterPro" id="IPR005218">
    <property type="entry name" value="Diacylglycerol/lipid_kinase"/>
</dbReference>
<keyword evidence="10" id="KW-0443">Lipid metabolism</keyword>
<keyword evidence="4 14" id="KW-0808">Transferase</keyword>
<dbReference type="GO" id="GO:0008654">
    <property type="term" value="P:phospholipid biosynthetic process"/>
    <property type="evidence" value="ECO:0007669"/>
    <property type="project" value="UniProtKB-KW"/>
</dbReference>
<evidence type="ECO:0000256" key="6">
    <source>
        <dbReference type="ARBA" id="ARBA00022741"/>
    </source>
</evidence>
<dbReference type="PANTHER" id="PTHR12358">
    <property type="entry name" value="SPHINGOSINE KINASE"/>
    <property type="match status" value="1"/>
</dbReference>
<evidence type="ECO:0000256" key="8">
    <source>
        <dbReference type="ARBA" id="ARBA00022840"/>
    </source>
</evidence>
<dbReference type="Pfam" id="PF19279">
    <property type="entry name" value="YegS_C"/>
    <property type="match status" value="1"/>
</dbReference>
<dbReference type="Gene3D" id="2.60.200.40">
    <property type="match status" value="1"/>
</dbReference>
<dbReference type="SUPFAM" id="SSF111331">
    <property type="entry name" value="NAD kinase/diacylglycerol kinase-like"/>
    <property type="match status" value="1"/>
</dbReference>
<dbReference type="InterPro" id="IPR016064">
    <property type="entry name" value="NAD/diacylglycerol_kinase_sf"/>
</dbReference>
<keyword evidence="11" id="KW-0594">Phospholipid biosynthesis</keyword>
<evidence type="ECO:0000256" key="7">
    <source>
        <dbReference type="ARBA" id="ARBA00022777"/>
    </source>
</evidence>
<dbReference type="Gene3D" id="3.40.50.10330">
    <property type="entry name" value="Probable inorganic polyphosphate/atp-NAD kinase, domain 1"/>
    <property type="match status" value="1"/>
</dbReference>
<dbReference type="GO" id="GO:0046872">
    <property type="term" value="F:metal ion binding"/>
    <property type="evidence" value="ECO:0007669"/>
    <property type="project" value="UniProtKB-KW"/>
</dbReference>
<evidence type="ECO:0000313" key="15">
    <source>
        <dbReference type="Proteomes" id="UP000523079"/>
    </source>
</evidence>
<keyword evidence="6" id="KW-0547">Nucleotide-binding</keyword>
<comment type="cofactor">
    <cofactor evidence="1">
        <name>Mg(2+)</name>
        <dbReference type="ChEBI" id="CHEBI:18420"/>
    </cofactor>
</comment>
<keyword evidence="9" id="KW-0460">Magnesium</keyword>
<keyword evidence="15" id="KW-1185">Reference proteome</keyword>
<dbReference type="InterPro" id="IPR050187">
    <property type="entry name" value="Lipid_Phosphate_FormReg"/>
</dbReference>
<evidence type="ECO:0000259" key="13">
    <source>
        <dbReference type="PROSITE" id="PS50146"/>
    </source>
</evidence>
<dbReference type="InterPro" id="IPR017438">
    <property type="entry name" value="ATP-NAD_kinase_N"/>
</dbReference>
<dbReference type="EC" id="2.7.1.107" evidence="14"/>
<sequence>MSGRSVALIANPTAGKGRAAEVLPEVQHRLRAGGLEPTLLTSEGSDHAARLLEEAAHGDADVLAVLGGDGMMHLAVNACARARAVTGRAPALGLIPAGTGNDLCRGLGMDPDDAFAATDTVVADRRRLIDLARVGESATPHGSTWVSTIVASGFDAHANARANALPWPRGGLRYPLAVLVELARFTPLHYRLTVDGTPRELDAMLVAVGNTAAYGGGVRMCPDADATDGLLDVTIIHPVSRLTLLRLLPKTYDGSFVTARCVERFRAREVRVDGDDLLGYGDGERIGDPPLLVTSVPRAVEVLVPS</sequence>
<evidence type="ECO:0000256" key="9">
    <source>
        <dbReference type="ARBA" id="ARBA00022842"/>
    </source>
</evidence>
<reference evidence="14 15" key="1">
    <citation type="submission" date="2020-07" db="EMBL/GenBank/DDBJ databases">
        <title>Sequencing the genomes of 1000 actinobacteria strains.</title>
        <authorList>
            <person name="Klenk H.-P."/>
        </authorList>
    </citation>
    <scope>NUCLEOTIDE SEQUENCE [LARGE SCALE GENOMIC DNA]</scope>
    <source>
        <strain evidence="14 15">DSM 100723</strain>
    </source>
</reference>
<keyword evidence="3" id="KW-0444">Lipid biosynthesis</keyword>
<dbReference type="PROSITE" id="PS50146">
    <property type="entry name" value="DAGK"/>
    <property type="match status" value="1"/>
</dbReference>
<dbReference type="Proteomes" id="UP000523079">
    <property type="component" value="Unassembled WGS sequence"/>
</dbReference>
<dbReference type="GO" id="GO:0004143">
    <property type="term" value="F:ATP-dependent diacylglycerol kinase activity"/>
    <property type="evidence" value="ECO:0007669"/>
    <property type="project" value="UniProtKB-EC"/>
</dbReference>
<accession>A0A7W3IU22</accession>
<dbReference type="GO" id="GO:0005886">
    <property type="term" value="C:plasma membrane"/>
    <property type="evidence" value="ECO:0007669"/>
    <property type="project" value="TreeGrafter"/>
</dbReference>
<dbReference type="GO" id="GO:0005524">
    <property type="term" value="F:ATP binding"/>
    <property type="evidence" value="ECO:0007669"/>
    <property type="project" value="UniProtKB-KW"/>
</dbReference>
<evidence type="ECO:0000256" key="1">
    <source>
        <dbReference type="ARBA" id="ARBA00001946"/>
    </source>
</evidence>